<dbReference type="Pfam" id="PF11164">
    <property type="entry name" value="DUF2948"/>
    <property type="match status" value="1"/>
</dbReference>
<keyword evidence="2" id="KW-1185">Reference proteome</keyword>
<name>A0ABW3FEN8_9HYPH</name>
<protein>
    <submittedName>
        <fullName evidence="1">DUF2948 family protein</fullName>
    </submittedName>
</protein>
<evidence type="ECO:0000313" key="1">
    <source>
        <dbReference type="EMBL" id="MFD0916213.1"/>
    </source>
</evidence>
<dbReference type="Proteomes" id="UP001597101">
    <property type="component" value="Unassembled WGS sequence"/>
</dbReference>
<dbReference type="InterPro" id="IPR021335">
    <property type="entry name" value="DUF2948"/>
</dbReference>
<sequence>MTDSLKMAALDQTDLTVLSALAQDSLTKLDQVEYDSKRGRVTLTLNRYVWEKKGALRRFFAPKERRLSALNIDRVTAARRKGMEAAATGGVLSLLAITFSDSGEDHSPSGTITLTFAGNAALALDVECIEAQLTDVGGVWEASRRPRHAGDGLETGEAG</sequence>
<dbReference type="RefSeq" id="WP_377212042.1">
    <property type="nucleotide sequence ID" value="NZ_JBHTJV010000003.1"/>
</dbReference>
<organism evidence="1 2">
    <name type="scientific">Pseudahrensia aquimaris</name>
    <dbReference type="NCBI Taxonomy" id="744461"/>
    <lineage>
        <taxon>Bacteria</taxon>
        <taxon>Pseudomonadati</taxon>
        <taxon>Pseudomonadota</taxon>
        <taxon>Alphaproteobacteria</taxon>
        <taxon>Hyphomicrobiales</taxon>
        <taxon>Ahrensiaceae</taxon>
        <taxon>Pseudahrensia</taxon>
    </lineage>
</organism>
<reference evidence="2" key="1">
    <citation type="journal article" date="2019" name="Int. J. Syst. Evol. Microbiol.">
        <title>The Global Catalogue of Microorganisms (GCM) 10K type strain sequencing project: providing services to taxonomists for standard genome sequencing and annotation.</title>
        <authorList>
            <consortium name="The Broad Institute Genomics Platform"/>
            <consortium name="The Broad Institute Genome Sequencing Center for Infectious Disease"/>
            <person name="Wu L."/>
            <person name="Ma J."/>
        </authorList>
    </citation>
    <scope>NUCLEOTIDE SEQUENCE [LARGE SCALE GENOMIC DNA]</scope>
    <source>
        <strain evidence="2">CCUG 60023</strain>
    </source>
</reference>
<evidence type="ECO:0000313" key="2">
    <source>
        <dbReference type="Proteomes" id="UP001597101"/>
    </source>
</evidence>
<dbReference type="EMBL" id="JBHTJV010000003">
    <property type="protein sequence ID" value="MFD0916213.1"/>
    <property type="molecule type" value="Genomic_DNA"/>
</dbReference>
<proteinExistence type="predicted"/>
<gene>
    <name evidence="1" type="ORF">ACFQ14_07330</name>
</gene>
<accession>A0ABW3FEN8</accession>
<comment type="caution">
    <text evidence="1">The sequence shown here is derived from an EMBL/GenBank/DDBJ whole genome shotgun (WGS) entry which is preliminary data.</text>
</comment>